<accession>A0ABS0GWB0</accession>
<keyword evidence="7" id="KW-1185">Reference proteome</keyword>
<dbReference type="Gene3D" id="2.60.40.420">
    <property type="entry name" value="Cupredoxins - blue copper proteins"/>
    <property type="match status" value="3"/>
</dbReference>
<dbReference type="SUPFAM" id="SSF49503">
    <property type="entry name" value="Cupredoxins"/>
    <property type="match status" value="3"/>
</dbReference>
<dbReference type="SUPFAM" id="SSF49265">
    <property type="entry name" value="Fibronectin type III"/>
    <property type="match status" value="2"/>
</dbReference>
<dbReference type="PANTHER" id="PTHR48267">
    <property type="entry name" value="CUPREDOXIN SUPERFAMILY PROTEIN"/>
    <property type="match status" value="1"/>
</dbReference>
<keyword evidence="3" id="KW-0119">Carbohydrate metabolism</keyword>
<keyword evidence="2" id="KW-0326">Glycosidase</keyword>
<dbReference type="RefSeq" id="WP_196202055.1">
    <property type="nucleotide sequence ID" value="NZ_JADPUN010000159.1"/>
</dbReference>
<evidence type="ECO:0000256" key="1">
    <source>
        <dbReference type="ARBA" id="ARBA00010609"/>
    </source>
</evidence>
<sequence length="1274" mass="135856">MAMFKRFAANRAARAEQARGEGAATRAPKNTVPAARVGADPRAVTAVDPSTPPDYFGFVPNFAYSPLPVLDAAGQVVAGTGIRKFVTALPQPGRTPNELGNLIPVAVPDTVTYPGCDYYEIGVQEYQQRLHQDLPPTRLRGYRQLNNGTDAGGHNTVAPPGRAYHLGPLILAQRDRPVRVKYVNQLPVGAEGNLFLPVDPTIRGAGTGLPATAGTGTGLPATAGTGTGLPTTVSTGTGLPTTVSTGTGLPGGRPVSVQVPGTAGGAPGEAEPYPQNRSAVHLHGGRTPWISDGGPTQWITPAGETTAHPHGASYATVPDMPDPGTGAATAFYPNQQSGRLLWYHDHTEGIARLTVYSGQLGLYRLDDPVQRQLLDEGVLPAEEFPLVIGDRTFVPDDAQLAAQDPTWDIANWGGRGSLWFPHVYMPNQNPYNESGTNPMGRWDYGPWFWPPFTGTTHGPAPNPYHDPEIRPWEPPIQPGTPTPSAVPDAFGDTPLVNGAAYPYLRLRPAAYRFRILNACNDRSLNLQLYYAASSAQMWDPDGTLADGDAGEVPMVAARPNPDFPPSWPTDGRCGGVPDPAAAGPDWIQIGSEAGLLPAVAVLPSQPINYQYNRRDVTVLNVTEHALLLGPGERADVVVDFSSVPPGTNLILYNDCPAPMPGFDPRNDQYTGDPDQTPAGGAPSTLPGYGPNTRTLMQIQVVGTPAAPFDIDRLRERLPLAYGQSQPPPIVPQKAYDAAFGTSTPRNTYVPIDDTSITFTPYGGSVPVTLDLRPKAIIAEFDPEYGRMNFLLGAELPKTSTLIQTTIPLTRIDPPTEILHPSDPATPVGSPGDGTQLWKITHNGLDTHAIHFHHVNVQLVNRVGRDGAIKPPEPNEVGWKDTVRMNPFEATIVAIRPTLPERLPFKVPDSVRLHDPSQPVGSVHGYTQVNPRTGEPAMVTNRLYDFGWEYVWHCQLLGHADHQMIRPMVLRFSPTAPTGLAVRPAPGSATVLPAIVVAWTNNSRPNVGPSAPRGVTNSLIQRAADAAFSRGVTTFEVPATENRYVDSTVTPGVTYYYRVRAENSVAHSAYSNTASTLVQLLPPSGLVATVASGPPLRVNRGWVNRSFATTVDLQRATNPTFTNGLVTTTIGVTGTCPDSPVAADTTYYYRVRTSYLGASSPWSNVSTVVTPAVPATPTDLRLTDASGTTAGSGTAALTVTWSVPVTSMVTGFTLYRAASASFTTGLATFTLPGGTRSFRDTDLTGDTVYHYRIQAGNAAGSSVVSRSVSIRTPPL</sequence>
<keyword evidence="2" id="KW-0378">Hydrolase</keyword>
<dbReference type="InterPro" id="IPR003961">
    <property type="entry name" value="FN3_dom"/>
</dbReference>
<evidence type="ECO:0000256" key="3">
    <source>
        <dbReference type="ARBA" id="ARBA00023326"/>
    </source>
</evidence>
<dbReference type="Gene3D" id="2.60.40.10">
    <property type="entry name" value="Immunoglobulins"/>
    <property type="match status" value="3"/>
</dbReference>
<dbReference type="SMART" id="SM00060">
    <property type="entry name" value="FN3"/>
    <property type="match status" value="2"/>
</dbReference>
<evidence type="ECO:0000313" key="7">
    <source>
        <dbReference type="Proteomes" id="UP000638560"/>
    </source>
</evidence>
<protein>
    <submittedName>
        <fullName evidence="6">Multicopper oxidase domain-containing protein</fullName>
    </submittedName>
</protein>
<name>A0ABS0GWB0_9ACTN</name>
<feature type="domain" description="Fibronectin type-III" evidence="5">
    <location>
        <begin position="1175"/>
        <end position="1274"/>
    </location>
</feature>
<dbReference type="PANTHER" id="PTHR48267:SF1">
    <property type="entry name" value="BILIRUBIN OXIDASE"/>
    <property type="match status" value="1"/>
</dbReference>
<dbReference type="CDD" id="cd13844">
    <property type="entry name" value="CuRO_1_BOD_CotA_like"/>
    <property type="match status" value="1"/>
</dbReference>
<dbReference type="EMBL" id="JADPUN010000159">
    <property type="protein sequence ID" value="MBF9130483.1"/>
    <property type="molecule type" value="Genomic_DNA"/>
</dbReference>
<evidence type="ECO:0000313" key="6">
    <source>
        <dbReference type="EMBL" id="MBF9130483.1"/>
    </source>
</evidence>
<evidence type="ECO:0000256" key="2">
    <source>
        <dbReference type="ARBA" id="ARBA00023295"/>
    </source>
</evidence>
<feature type="domain" description="Fibronectin type-III" evidence="5">
    <location>
        <begin position="975"/>
        <end position="1082"/>
    </location>
</feature>
<dbReference type="CDD" id="cd00063">
    <property type="entry name" value="FN3"/>
    <property type="match status" value="1"/>
</dbReference>
<dbReference type="InterPro" id="IPR036116">
    <property type="entry name" value="FN3_sf"/>
</dbReference>
<dbReference type="InterPro" id="IPR008972">
    <property type="entry name" value="Cupredoxin"/>
</dbReference>
<dbReference type="InterPro" id="IPR045087">
    <property type="entry name" value="Cu-oxidase_fam"/>
</dbReference>
<dbReference type="PROSITE" id="PS50853">
    <property type="entry name" value="FN3"/>
    <property type="match status" value="2"/>
</dbReference>
<comment type="caution">
    <text evidence="6">The sequence shown here is derived from an EMBL/GenBank/DDBJ whole genome shotgun (WGS) entry which is preliminary data.</text>
</comment>
<dbReference type="Proteomes" id="UP000638560">
    <property type="component" value="Unassembled WGS sequence"/>
</dbReference>
<comment type="similarity">
    <text evidence="1">Belongs to the multicopper oxidase family.</text>
</comment>
<gene>
    <name evidence="6" type="ORF">I0C86_16165</name>
</gene>
<evidence type="ECO:0000256" key="4">
    <source>
        <dbReference type="SAM" id="MobiDB-lite"/>
    </source>
</evidence>
<keyword evidence="3" id="KW-0624">Polysaccharide degradation</keyword>
<proteinExistence type="inferred from homology"/>
<feature type="region of interest" description="Disordered" evidence="4">
    <location>
        <begin position="660"/>
        <end position="684"/>
    </location>
</feature>
<organism evidence="6 7">
    <name type="scientific">Plantactinospora alkalitolerans</name>
    <dbReference type="NCBI Taxonomy" id="2789879"/>
    <lineage>
        <taxon>Bacteria</taxon>
        <taxon>Bacillati</taxon>
        <taxon>Actinomycetota</taxon>
        <taxon>Actinomycetes</taxon>
        <taxon>Micromonosporales</taxon>
        <taxon>Micromonosporaceae</taxon>
        <taxon>Plantactinospora</taxon>
    </lineage>
</organism>
<evidence type="ECO:0000259" key="5">
    <source>
        <dbReference type="PROSITE" id="PS50853"/>
    </source>
</evidence>
<dbReference type="InterPro" id="IPR013783">
    <property type="entry name" value="Ig-like_fold"/>
</dbReference>
<reference evidence="6 7" key="1">
    <citation type="submission" date="2020-11" db="EMBL/GenBank/DDBJ databases">
        <title>A novel isolate from a Black sea contaminated sediment with potential to produce alkanes: Plantactinospora alkalitolerans sp. nov.</title>
        <authorList>
            <person name="Carro L."/>
            <person name="Veyisoglu A."/>
            <person name="Guven K."/>
            <person name="Schumann P."/>
            <person name="Klenk H.-P."/>
            <person name="Sahin N."/>
        </authorList>
    </citation>
    <scope>NUCLEOTIDE SEQUENCE [LARGE SCALE GENOMIC DNA]</scope>
    <source>
        <strain evidence="6 7">S1510</strain>
    </source>
</reference>